<keyword evidence="2" id="KW-1185">Reference proteome</keyword>
<evidence type="ECO:0000313" key="2">
    <source>
        <dbReference type="Proteomes" id="UP000184222"/>
    </source>
</evidence>
<dbReference type="RefSeq" id="WP_072712838.1">
    <property type="nucleotide sequence ID" value="NZ_CP016796.1"/>
</dbReference>
<dbReference type="KEGG" id="frx:F7310_07160"/>
<dbReference type="Proteomes" id="UP000184222">
    <property type="component" value="Chromosome"/>
</dbReference>
<evidence type="ECO:0000313" key="1">
    <source>
        <dbReference type="EMBL" id="API87148.1"/>
    </source>
</evidence>
<gene>
    <name evidence="1" type="ORF">F7310_07160</name>
</gene>
<dbReference type="AlphaFoldDB" id="A0A1L4BTH6"/>
<organism evidence="1 2">
    <name type="scientific">Francisella uliginis</name>
    <dbReference type="NCBI Taxonomy" id="573570"/>
    <lineage>
        <taxon>Bacteria</taxon>
        <taxon>Pseudomonadati</taxon>
        <taxon>Pseudomonadota</taxon>
        <taxon>Gammaproteobacteria</taxon>
        <taxon>Thiotrichales</taxon>
        <taxon>Francisellaceae</taxon>
        <taxon>Francisella</taxon>
    </lineage>
</organism>
<sequence length="264" mass="31002">MDLNKIITILSLTISFLSLGYAARAFSLKNKIKIRGSFSPIRDFNYKDRYFGSICLENMKDRRVAIYKIYIRINYLNYLLIESFDENPLVLDSFGIFKKEYSPVNYYISDLLQYKFDINKSIISKSKKEIVLSTNFGKYIVRKDISKWSPNYLSTKLIPVRFNNIKNSLSPLYNVSLQFNGQTNIFIVYQNGYTSLGNFLDKKITNKTSKQEIENILRHRYGSEISNLKVSDLRNFEKELVLTSKLQTMILITFLKIQNLMKKR</sequence>
<protein>
    <submittedName>
        <fullName evidence="1">Uncharacterized protein</fullName>
    </submittedName>
</protein>
<dbReference type="EMBL" id="CP016796">
    <property type="protein sequence ID" value="API87148.1"/>
    <property type="molecule type" value="Genomic_DNA"/>
</dbReference>
<reference evidence="1 2" key="1">
    <citation type="journal article" date="2016" name="Appl. Environ. Microbiol.">
        <title>Whole genome relationships among Francisella bacteria of diverse origin define new species and provide specific regions for detection.</title>
        <authorList>
            <person name="Challacombe J.F."/>
            <person name="Petersen J.M."/>
            <person name="Gallegos-Graves V."/>
            <person name="Hodge D."/>
            <person name="Pillai S."/>
            <person name="Kuske C.R."/>
        </authorList>
    </citation>
    <scope>NUCLEOTIDE SEQUENCE [LARGE SCALE GENOMIC DNA]</scope>
    <source>
        <strain evidence="2">TX07-7310</strain>
    </source>
</reference>
<accession>A0A1L4BTH6</accession>
<name>A0A1L4BTH6_9GAMM</name>
<dbReference type="STRING" id="573570.F7310_07160"/>
<dbReference type="OrthoDB" id="6402356at2"/>
<proteinExistence type="predicted"/>